<feature type="compositionally biased region" description="Low complexity" evidence="1">
    <location>
        <begin position="52"/>
        <end position="66"/>
    </location>
</feature>
<name>A0ABN1Q1P7_9ACTN</name>
<feature type="region of interest" description="Disordered" evidence="1">
    <location>
        <begin position="1"/>
        <end position="66"/>
    </location>
</feature>
<protein>
    <submittedName>
        <fullName evidence="2">Uncharacterized protein</fullName>
    </submittedName>
</protein>
<dbReference type="EMBL" id="BAAAHH010000001">
    <property type="protein sequence ID" value="GAA0936167.1"/>
    <property type="molecule type" value="Genomic_DNA"/>
</dbReference>
<organism evidence="2 3">
    <name type="scientific">Actinocorallia libanotica</name>
    <dbReference type="NCBI Taxonomy" id="46162"/>
    <lineage>
        <taxon>Bacteria</taxon>
        <taxon>Bacillati</taxon>
        <taxon>Actinomycetota</taxon>
        <taxon>Actinomycetes</taxon>
        <taxon>Streptosporangiales</taxon>
        <taxon>Thermomonosporaceae</taxon>
        <taxon>Actinocorallia</taxon>
    </lineage>
</organism>
<dbReference type="Proteomes" id="UP001500665">
    <property type="component" value="Unassembled WGS sequence"/>
</dbReference>
<proteinExistence type="predicted"/>
<comment type="caution">
    <text evidence="2">The sequence shown here is derived from an EMBL/GenBank/DDBJ whole genome shotgun (WGS) entry which is preliminary data.</text>
</comment>
<keyword evidence="3" id="KW-1185">Reference proteome</keyword>
<evidence type="ECO:0000313" key="3">
    <source>
        <dbReference type="Proteomes" id="UP001500665"/>
    </source>
</evidence>
<feature type="compositionally biased region" description="Gly residues" evidence="1">
    <location>
        <begin position="7"/>
        <end position="20"/>
    </location>
</feature>
<reference evidence="2 3" key="1">
    <citation type="journal article" date="2019" name="Int. J. Syst. Evol. Microbiol.">
        <title>The Global Catalogue of Microorganisms (GCM) 10K type strain sequencing project: providing services to taxonomists for standard genome sequencing and annotation.</title>
        <authorList>
            <consortium name="The Broad Institute Genomics Platform"/>
            <consortium name="The Broad Institute Genome Sequencing Center for Infectious Disease"/>
            <person name="Wu L."/>
            <person name="Ma J."/>
        </authorList>
    </citation>
    <scope>NUCLEOTIDE SEQUENCE [LARGE SCALE GENOMIC DNA]</scope>
    <source>
        <strain evidence="2 3">JCM 10696</strain>
    </source>
</reference>
<evidence type="ECO:0000313" key="2">
    <source>
        <dbReference type="EMBL" id="GAA0936167.1"/>
    </source>
</evidence>
<sequence length="369" mass="38384">MANPPGIGVGTGVYKGGSGSSGSLAPKPSNSTVKTPGRGTASTAAAALQGRPTPKAGTIKAPATPAKTPAQVAAENAAAAAEAQLAAQKASARADALASLTMMFEEWGLGGLAGVVTGYLQQDYTVNQILVEIRKSEPYKKRFAGNDARVKAGYAALSPAEYLATENAYKRLLQESGLPKGFYDDPSDFAGWIGNNVSVAEIGERVQLGVDAVNNSDPNYLSALRRVGFGEGDLLAAMLDQNRAMPILRRQVGMGKLGSAAMKYGLNWEPGRVEEFYDTLKDGQGGIDIGQAQQAYGQVAAALPGAQKLSRVYRGDQGVDQNVLEDEYLGQSALASQRRAALARREASTFSGSGAARKGSLTGKTAGMY</sequence>
<gene>
    <name evidence="2" type="ORF">GCM10009550_01740</name>
</gene>
<evidence type="ECO:0000256" key="1">
    <source>
        <dbReference type="SAM" id="MobiDB-lite"/>
    </source>
</evidence>
<dbReference type="RefSeq" id="WP_344235575.1">
    <property type="nucleotide sequence ID" value="NZ_BAAAHH010000001.1"/>
</dbReference>
<accession>A0ABN1Q1P7</accession>